<feature type="region of interest" description="Disordered" evidence="1">
    <location>
        <begin position="660"/>
        <end position="699"/>
    </location>
</feature>
<sequence length="826" mass="92590">MNSYLMGNQRNDVSTAGVDRAAIPMRGVIALIVQIWYYSNNAIDPRPLHRHEENRFKLSNHPTSNATDGGYQHPMSFFVRYDSHGPDSEPSYQRRDHDNPKDDDGSRIGPPPPPDRFALLGDEYPEDYDSQPQRQGVLQDPPRDFDAEPAYSRPPPPYCVPPFSQNYLQNSSMYSSPDPSPSLSHTPSAPIHMQEFEGLPQYWPERLRSFPSTPQLRQLVDPFEDSSASALEENKGERGGEREESEDDEGGSAEGNADVSVHIAPEIMESSDEERSDPQDMAFEYMNNPQGKGCVDQLVGVHVTQGLLCSSKLTVDSWTDSDALLGHNKSLDTSERMLQRYLPLVSFDDQQDLPVLPGPTKTPYSDNASLSNDFRTIHHGNDSVTYNGSRVSHEDNQGNIRQSIQITFPPSKQPPSQSRQIYGDTPYISGIRIGDIGIIHADKTFDFLFNITVSKDDPRDFINEIVLTDFIPIQRSGLEFTYMRIYRQKEIHVGGPTYSWQRTSLTQGPRRGYNFVLNQREAALLMLPEGSSYEALKTKQKFLQFAKKNGKDWIKHATTDREREVHALYLVTAREQCPAWGMASLVSRSSEDPAALPFIIHPNTTYKWGHHKGCESKAFPGSGNTKENLRNQSVFIRGYRISLFYQRKLWSRKVELNVQHGPDDEGGQWGPGRTSPGTPRGGSFTSNGSGSGSAGSQDYVYSGQTSSGYSHSLKASGGTESRAIFGKLLGAPLIPYNVHEFLREVLRTIPYKIDREHNAIYTELHDKSKKPEDTVPLEYEDIIDEVAKEVIGRYCTWFSEGNDQALLIMDTPTPLAHISTSEAAVA</sequence>
<feature type="compositionally biased region" description="Basic and acidic residues" evidence="1">
    <location>
        <begin position="232"/>
        <end position="242"/>
    </location>
</feature>
<dbReference type="EMBL" id="JAYKXP010000336">
    <property type="protein sequence ID" value="KAK7015110.1"/>
    <property type="molecule type" value="Genomic_DNA"/>
</dbReference>
<gene>
    <name evidence="2" type="ORF">VNI00_019225</name>
</gene>
<evidence type="ECO:0000256" key="1">
    <source>
        <dbReference type="SAM" id="MobiDB-lite"/>
    </source>
</evidence>
<keyword evidence="3" id="KW-1185">Reference proteome</keyword>
<feature type="compositionally biased region" description="Basic and acidic residues" evidence="1">
    <location>
        <begin position="81"/>
        <end position="106"/>
    </location>
</feature>
<proteinExistence type="predicted"/>
<comment type="caution">
    <text evidence="2">The sequence shown here is derived from an EMBL/GenBank/DDBJ whole genome shotgun (WGS) entry which is preliminary data.</text>
</comment>
<name>A0AAW0AQA2_9AGAR</name>
<accession>A0AAW0AQA2</accession>
<organism evidence="2 3">
    <name type="scientific">Paramarasmius palmivorus</name>
    <dbReference type="NCBI Taxonomy" id="297713"/>
    <lineage>
        <taxon>Eukaryota</taxon>
        <taxon>Fungi</taxon>
        <taxon>Dikarya</taxon>
        <taxon>Basidiomycota</taxon>
        <taxon>Agaricomycotina</taxon>
        <taxon>Agaricomycetes</taxon>
        <taxon>Agaricomycetidae</taxon>
        <taxon>Agaricales</taxon>
        <taxon>Marasmiineae</taxon>
        <taxon>Marasmiaceae</taxon>
        <taxon>Paramarasmius</taxon>
    </lineage>
</organism>
<evidence type="ECO:0000313" key="2">
    <source>
        <dbReference type="EMBL" id="KAK7015110.1"/>
    </source>
</evidence>
<feature type="region of interest" description="Disordered" evidence="1">
    <location>
        <begin position="222"/>
        <end position="262"/>
    </location>
</feature>
<dbReference type="AlphaFoldDB" id="A0AAW0AQA2"/>
<feature type="compositionally biased region" description="Low complexity" evidence="1">
    <location>
        <begin position="671"/>
        <end position="688"/>
    </location>
</feature>
<protein>
    <submittedName>
        <fullName evidence="2">Uncharacterized protein</fullName>
    </submittedName>
</protein>
<feature type="region of interest" description="Disordered" evidence="1">
    <location>
        <begin position="58"/>
        <end position="189"/>
    </location>
</feature>
<evidence type="ECO:0000313" key="3">
    <source>
        <dbReference type="Proteomes" id="UP001383192"/>
    </source>
</evidence>
<dbReference type="Proteomes" id="UP001383192">
    <property type="component" value="Unassembled WGS sequence"/>
</dbReference>
<feature type="compositionally biased region" description="Low complexity" evidence="1">
    <location>
        <begin position="171"/>
        <end position="188"/>
    </location>
</feature>
<reference evidence="2 3" key="1">
    <citation type="submission" date="2024-01" db="EMBL/GenBank/DDBJ databases">
        <title>A draft genome for a cacao thread blight-causing isolate of Paramarasmius palmivorus.</title>
        <authorList>
            <person name="Baruah I.K."/>
            <person name="Bukari Y."/>
            <person name="Amoako-Attah I."/>
            <person name="Meinhardt L.W."/>
            <person name="Bailey B.A."/>
            <person name="Cohen S.P."/>
        </authorList>
    </citation>
    <scope>NUCLEOTIDE SEQUENCE [LARGE SCALE GENOMIC DNA]</scope>
    <source>
        <strain evidence="2 3">GH-12</strain>
    </source>
</reference>